<keyword evidence="5" id="KW-1185">Reference proteome</keyword>
<reference evidence="5" key="1">
    <citation type="journal article" date="2019" name="Int. J. Syst. Evol. Microbiol.">
        <title>The Global Catalogue of Microorganisms (GCM) 10K type strain sequencing project: providing services to taxonomists for standard genome sequencing and annotation.</title>
        <authorList>
            <consortium name="The Broad Institute Genomics Platform"/>
            <consortium name="The Broad Institute Genome Sequencing Center for Infectious Disease"/>
            <person name="Wu L."/>
            <person name="Ma J."/>
        </authorList>
    </citation>
    <scope>NUCLEOTIDE SEQUENCE [LARGE SCALE GENOMIC DNA]</scope>
    <source>
        <strain evidence="5">CCUG 42001</strain>
    </source>
</reference>
<comment type="caution">
    <text evidence="4">The sequence shown here is derived from an EMBL/GenBank/DDBJ whole genome shotgun (WGS) entry which is preliminary data.</text>
</comment>
<feature type="region of interest" description="Disordered" evidence="3">
    <location>
        <begin position="1"/>
        <end position="54"/>
    </location>
</feature>
<dbReference type="Gene3D" id="2.115.10.20">
    <property type="entry name" value="Glycosyl hydrolase domain, family 43"/>
    <property type="match status" value="1"/>
</dbReference>
<gene>
    <name evidence="4" type="ORF">ACFP7A_05400</name>
</gene>
<dbReference type="CDD" id="cd08997">
    <property type="entry name" value="GH68"/>
    <property type="match status" value="1"/>
</dbReference>
<dbReference type="Proteomes" id="UP001596267">
    <property type="component" value="Unassembled WGS sequence"/>
</dbReference>
<dbReference type="InterPro" id="IPR003469">
    <property type="entry name" value="Glyco_hydro_68"/>
</dbReference>
<dbReference type="GO" id="GO:0016787">
    <property type="term" value="F:hydrolase activity"/>
    <property type="evidence" value="ECO:0007669"/>
    <property type="project" value="UniProtKB-KW"/>
</dbReference>
<evidence type="ECO:0000256" key="3">
    <source>
        <dbReference type="SAM" id="MobiDB-lite"/>
    </source>
</evidence>
<dbReference type="EMBL" id="JBHSTQ010000004">
    <property type="protein sequence ID" value="MFC6386029.1"/>
    <property type="molecule type" value="Genomic_DNA"/>
</dbReference>
<evidence type="ECO:0000256" key="1">
    <source>
        <dbReference type="ARBA" id="ARBA00006775"/>
    </source>
</evidence>
<evidence type="ECO:0000313" key="4">
    <source>
        <dbReference type="EMBL" id="MFC6386029.1"/>
    </source>
</evidence>
<organism evidence="4 5">
    <name type="scientific">Sporolactobacillus kofuensis</name>
    <dbReference type="NCBI Taxonomy" id="269672"/>
    <lineage>
        <taxon>Bacteria</taxon>
        <taxon>Bacillati</taxon>
        <taxon>Bacillota</taxon>
        <taxon>Bacilli</taxon>
        <taxon>Bacillales</taxon>
        <taxon>Sporolactobacillaceae</taxon>
        <taxon>Sporolactobacillus</taxon>
    </lineage>
</organism>
<sequence>MKENKVSHSNRQKNCDGCKNRQSFPIHQSPQVSTTSSSPISGGSANLNFPSSVGTGNQPTTFRIFNKEEIRNFCGYDPERDFERCLRAHEDAVPSNWTRAQAERIRITPDNVTTEINEPFPRISPDLWIWDMWPLTEKDGSTAVLPGGWRVLFALTAPKSVLPGKRHDVARIGYFYSKNGNDWIQGGTVFPEGDALGSRQWAGSAFVEDDTINFFYTATGRRGESQVTYEQRIALARGRVISDLNGVLFDDWAPHQVILEPDGVLYQTLEQSLSGGIIYAFRDPFFFKDPASGCEYLLFEGNIGGVAGEFDCGPGVPPEARFYTGNIGIALLRNEDFTEWELLPALLQAPCTNQQTERPHLIVNGGRYYLFTDSHQFTFAPGLVPGPGPDGLYGFVAGSLRGNYTPLNGGGLVVTNAPQEPFQAYSWLVLPDFTVLSFIDNFNLQGISIEEVGLLPDEFQFAHFGGTLAPTLQLKIFPNNTTKIVNELGYGVLTLSQTESPKCNQQFCNECDDVCLLCSDDSKRNKSADKKEQHRRSQKKHERTHGNKQENKSKKDRDSKQKNVQKKCSSCV</sequence>
<name>A0ABW1WFT5_9BACL</name>
<feature type="compositionally biased region" description="Low complexity" evidence="3">
    <location>
        <begin position="28"/>
        <end position="44"/>
    </location>
</feature>
<feature type="compositionally biased region" description="Basic residues" evidence="3">
    <location>
        <begin position="533"/>
        <end position="543"/>
    </location>
</feature>
<proteinExistence type="inferred from homology"/>
<dbReference type="RefSeq" id="WP_253053138.1">
    <property type="nucleotide sequence ID" value="NZ_JAMXWN010000003.1"/>
</dbReference>
<feature type="compositionally biased region" description="Basic and acidic residues" evidence="3">
    <location>
        <begin position="544"/>
        <end position="561"/>
    </location>
</feature>
<keyword evidence="4" id="KW-0378">Hydrolase</keyword>
<dbReference type="SUPFAM" id="SSF75005">
    <property type="entry name" value="Arabinanase/levansucrase/invertase"/>
    <property type="match status" value="1"/>
</dbReference>
<evidence type="ECO:0000313" key="5">
    <source>
        <dbReference type="Proteomes" id="UP001596267"/>
    </source>
</evidence>
<evidence type="ECO:0000256" key="2">
    <source>
        <dbReference type="RuleBase" id="RU361220"/>
    </source>
</evidence>
<dbReference type="InterPro" id="IPR023296">
    <property type="entry name" value="Glyco_hydro_beta-prop_sf"/>
</dbReference>
<feature type="region of interest" description="Disordered" evidence="3">
    <location>
        <begin position="524"/>
        <end position="572"/>
    </location>
</feature>
<accession>A0ABW1WFT5</accession>
<protein>
    <submittedName>
        <fullName evidence="4">Glycoside hydrolase family 68 protein</fullName>
    </submittedName>
</protein>
<feature type="compositionally biased region" description="Polar residues" evidence="3">
    <location>
        <begin position="45"/>
        <end position="54"/>
    </location>
</feature>
<dbReference type="Pfam" id="PF02435">
    <property type="entry name" value="Glyco_hydro_68"/>
    <property type="match status" value="1"/>
</dbReference>
<comment type="similarity">
    <text evidence="1 2">Belongs to the glycosyl hydrolase 68 family.</text>
</comment>